<dbReference type="Proteomes" id="UP000199110">
    <property type="component" value="Unassembled WGS sequence"/>
</dbReference>
<proteinExistence type="predicted"/>
<dbReference type="RefSeq" id="WP_092780134.1">
    <property type="nucleotide sequence ID" value="NZ_FORA01000002.1"/>
</dbReference>
<accession>A0A1I3NNS5</accession>
<dbReference type="AlphaFoldDB" id="A0A1I3NNS5"/>
<dbReference type="EMBL" id="FORA01000002">
    <property type="protein sequence ID" value="SFJ10968.1"/>
    <property type="molecule type" value="Genomic_DNA"/>
</dbReference>
<feature type="transmembrane region" description="Helical" evidence="1">
    <location>
        <begin position="55"/>
        <end position="77"/>
    </location>
</feature>
<name>A0A1I3NNS5_9RHOB</name>
<evidence type="ECO:0000256" key="1">
    <source>
        <dbReference type="SAM" id="Phobius"/>
    </source>
</evidence>
<reference evidence="2 3" key="1">
    <citation type="submission" date="2016-10" db="EMBL/GenBank/DDBJ databases">
        <authorList>
            <person name="de Groot N.N."/>
        </authorList>
    </citation>
    <scope>NUCLEOTIDE SEQUENCE [LARGE SCALE GENOMIC DNA]</scope>
    <source>
        <strain evidence="2 3">DSM 19073</strain>
    </source>
</reference>
<sequence length="84" mass="8844">MSVLTFALIMTAIGLPLAFAARRVASDKLANAMIYAAGIGMGMSWKLLVFRDGGIIRTFVFILVGMGVALVLGGGLAPMKRGRE</sequence>
<evidence type="ECO:0000313" key="3">
    <source>
        <dbReference type="Proteomes" id="UP000199110"/>
    </source>
</evidence>
<organism evidence="2 3">
    <name type="scientific">Jannaschia pohangensis</name>
    <dbReference type="NCBI Taxonomy" id="390807"/>
    <lineage>
        <taxon>Bacteria</taxon>
        <taxon>Pseudomonadati</taxon>
        <taxon>Pseudomonadota</taxon>
        <taxon>Alphaproteobacteria</taxon>
        <taxon>Rhodobacterales</taxon>
        <taxon>Roseobacteraceae</taxon>
        <taxon>Jannaschia</taxon>
    </lineage>
</organism>
<keyword evidence="1" id="KW-0812">Transmembrane</keyword>
<dbReference type="STRING" id="390807.SAMN04488095_2208"/>
<protein>
    <submittedName>
        <fullName evidence="2">Uncharacterized protein</fullName>
    </submittedName>
</protein>
<evidence type="ECO:0000313" key="2">
    <source>
        <dbReference type="EMBL" id="SFJ10968.1"/>
    </source>
</evidence>
<keyword evidence="1" id="KW-0472">Membrane</keyword>
<gene>
    <name evidence="2" type="ORF">SAMN04488095_2208</name>
</gene>
<keyword evidence="1" id="KW-1133">Transmembrane helix</keyword>
<keyword evidence="3" id="KW-1185">Reference proteome</keyword>
<feature type="transmembrane region" description="Helical" evidence="1">
    <location>
        <begin position="30"/>
        <end position="48"/>
    </location>
</feature>